<evidence type="ECO:0000256" key="1">
    <source>
        <dbReference type="SAM" id="Phobius"/>
    </source>
</evidence>
<dbReference type="AlphaFoldDB" id="A0A6J4HIQ0"/>
<feature type="transmembrane region" description="Helical" evidence="1">
    <location>
        <begin position="54"/>
        <end position="82"/>
    </location>
</feature>
<feature type="transmembrane region" description="Helical" evidence="1">
    <location>
        <begin position="12"/>
        <end position="33"/>
    </location>
</feature>
<keyword evidence="1" id="KW-0472">Membrane</keyword>
<accession>A0A6J4HIQ0</accession>
<keyword evidence="1" id="KW-0812">Transmembrane</keyword>
<name>A0A6J4HIQ0_9CHLR</name>
<reference evidence="2" key="1">
    <citation type="submission" date="2020-02" db="EMBL/GenBank/DDBJ databases">
        <authorList>
            <person name="Meier V. D."/>
        </authorList>
    </citation>
    <scope>NUCLEOTIDE SEQUENCE</scope>
    <source>
        <strain evidence="2">AVDCRST_MAG93</strain>
    </source>
</reference>
<proteinExistence type="predicted"/>
<gene>
    <name evidence="2" type="ORF">AVDCRST_MAG93-658</name>
</gene>
<evidence type="ECO:0000313" key="2">
    <source>
        <dbReference type="EMBL" id="CAA9225972.1"/>
    </source>
</evidence>
<protein>
    <submittedName>
        <fullName evidence="2">Uncharacterized protein</fullName>
    </submittedName>
</protein>
<sequence>MNEWTNGLGQLIQVLAIVMVVAVVLAVLGLLLLERRLRRLRVPAGASLATTLRMVPLGLVIVLDLLDLGLDVFATPVVWIILSRYRLQALRNTAAIEALIPFTQVIPTLTIAWFVVRMLNLGEVPRAGIIEAEERSPGRYEPRVGRHR</sequence>
<keyword evidence="1" id="KW-1133">Transmembrane helix</keyword>
<organism evidence="2">
    <name type="scientific">uncultured Chloroflexia bacterium</name>
    <dbReference type="NCBI Taxonomy" id="1672391"/>
    <lineage>
        <taxon>Bacteria</taxon>
        <taxon>Bacillati</taxon>
        <taxon>Chloroflexota</taxon>
        <taxon>Chloroflexia</taxon>
        <taxon>environmental samples</taxon>
    </lineage>
</organism>
<dbReference type="EMBL" id="CADCTR010000212">
    <property type="protein sequence ID" value="CAA9225972.1"/>
    <property type="molecule type" value="Genomic_DNA"/>
</dbReference>
<feature type="transmembrane region" description="Helical" evidence="1">
    <location>
        <begin position="94"/>
        <end position="116"/>
    </location>
</feature>